<dbReference type="InterPro" id="IPR036390">
    <property type="entry name" value="WH_DNA-bd_sf"/>
</dbReference>
<evidence type="ECO:0000313" key="5">
    <source>
        <dbReference type="EMBL" id="RXS75442.1"/>
    </source>
</evidence>
<dbReference type="PROSITE" id="PS50995">
    <property type="entry name" value="HTH_MARR_2"/>
    <property type="match status" value="1"/>
</dbReference>
<dbReference type="Gene3D" id="1.10.10.10">
    <property type="entry name" value="Winged helix-like DNA-binding domain superfamily/Winged helix DNA-binding domain"/>
    <property type="match status" value="1"/>
</dbReference>
<dbReference type="SUPFAM" id="SSF46785">
    <property type="entry name" value="Winged helix' DNA-binding domain"/>
    <property type="match status" value="1"/>
</dbReference>
<dbReference type="PRINTS" id="PR00598">
    <property type="entry name" value="HTHMARR"/>
</dbReference>
<keyword evidence="3" id="KW-0804">Transcription</keyword>
<protein>
    <submittedName>
        <fullName evidence="5">MarR family transcriptional regulator</fullName>
    </submittedName>
</protein>
<evidence type="ECO:0000313" key="6">
    <source>
        <dbReference type="Proteomes" id="UP000290106"/>
    </source>
</evidence>
<dbReference type="Pfam" id="PF01047">
    <property type="entry name" value="MarR"/>
    <property type="match status" value="1"/>
</dbReference>
<comment type="caution">
    <text evidence="5">The sequence shown here is derived from an EMBL/GenBank/DDBJ whole genome shotgun (WGS) entry which is preliminary data.</text>
</comment>
<name>A0A4Q1RIF2_9FIRM</name>
<dbReference type="GO" id="GO:0003677">
    <property type="term" value="F:DNA binding"/>
    <property type="evidence" value="ECO:0007669"/>
    <property type="project" value="UniProtKB-KW"/>
</dbReference>
<accession>A0A4Q1RIF2</accession>
<dbReference type="PANTHER" id="PTHR42756:SF1">
    <property type="entry name" value="TRANSCRIPTIONAL REPRESSOR OF EMRAB OPERON"/>
    <property type="match status" value="1"/>
</dbReference>
<organism evidence="5 6">
    <name type="scientific">Blautia faecicola</name>
    <dbReference type="NCBI Taxonomy" id="2509240"/>
    <lineage>
        <taxon>Bacteria</taxon>
        <taxon>Bacillati</taxon>
        <taxon>Bacillota</taxon>
        <taxon>Clostridia</taxon>
        <taxon>Lachnospirales</taxon>
        <taxon>Lachnospiraceae</taxon>
        <taxon>Blautia</taxon>
    </lineage>
</organism>
<evidence type="ECO:0000256" key="1">
    <source>
        <dbReference type="ARBA" id="ARBA00023015"/>
    </source>
</evidence>
<dbReference type="InterPro" id="IPR036388">
    <property type="entry name" value="WH-like_DNA-bd_sf"/>
</dbReference>
<dbReference type="AlphaFoldDB" id="A0A4Q1RIF2"/>
<dbReference type="EMBL" id="SDKC01000001">
    <property type="protein sequence ID" value="RXS75442.1"/>
    <property type="molecule type" value="Genomic_DNA"/>
</dbReference>
<gene>
    <name evidence="5" type="ORF">ETP43_09600</name>
</gene>
<dbReference type="RefSeq" id="WP_129257902.1">
    <property type="nucleotide sequence ID" value="NZ_DAWBJR010000008.1"/>
</dbReference>
<feature type="domain" description="HTH marR-type" evidence="4">
    <location>
        <begin position="1"/>
        <end position="137"/>
    </location>
</feature>
<reference evidence="5 6" key="1">
    <citation type="submission" date="2019-01" db="EMBL/GenBank/DDBJ databases">
        <title>Blautia sp. nov. KGMB01111 isolated human feces.</title>
        <authorList>
            <person name="Park J.-E."/>
            <person name="Kim J.-S."/>
            <person name="Park S.-H."/>
        </authorList>
    </citation>
    <scope>NUCLEOTIDE SEQUENCE [LARGE SCALE GENOMIC DNA]</scope>
    <source>
        <strain evidence="5 6">KGMB01111</strain>
    </source>
</reference>
<keyword evidence="2" id="KW-0238">DNA-binding</keyword>
<evidence type="ECO:0000259" key="4">
    <source>
        <dbReference type="PROSITE" id="PS50995"/>
    </source>
</evidence>
<sequence>MNEKEHSAEFLMMKLLHVYAAKTFHQLSHVNLHPGQMPMLNLLYQQDGLSQKEICSKLCIKPSTVTVSLQRMEKSALVCRVADEKDKRIQRIYLTDYGRELHREVEKIRKEVNAVMVQGMTPEEVDHLKDQILQMQENLEKMPGSMEIKGYFREGEQ</sequence>
<dbReference type="InterPro" id="IPR000835">
    <property type="entry name" value="HTH_MarR-typ"/>
</dbReference>
<evidence type="ECO:0000256" key="2">
    <source>
        <dbReference type="ARBA" id="ARBA00023125"/>
    </source>
</evidence>
<dbReference type="SMART" id="SM00347">
    <property type="entry name" value="HTH_MARR"/>
    <property type="match status" value="1"/>
</dbReference>
<dbReference type="OrthoDB" id="6400170at2"/>
<proteinExistence type="predicted"/>
<dbReference type="Proteomes" id="UP000290106">
    <property type="component" value="Unassembled WGS sequence"/>
</dbReference>
<dbReference type="GO" id="GO:0003700">
    <property type="term" value="F:DNA-binding transcription factor activity"/>
    <property type="evidence" value="ECO:0007669"/>
    <property type="project" value="InterPro"/>
</dbReference>
<dbReference type="PANTHER" id="PTHR42756">
    <property type="entry name" value="TRANSCRIPTIONAL REGULATOR, MARR"/>
    <property type="match status" value="1"/>
</dbReference>
<keyword evidence="1" id="KW-0805">Transcription regulation</keyword>
<evidence type="ECO:0000256" key="3">
    <source>
        <dbReference type="ARBA" id="ARBA00023163"/>
    </source>
</evidence>
<keyword evidence="6" id="KW-1185">Reference proteome</keyword>